<evidence type="ECO:0000256" key="5">
    <source>
        <dbReference type="ARBA" id="ARBA00005297"/>
    </source>
</evidence>
<keyword evidence="11" id="KW-0460">Magnesium</keyword>
<feature type="transmembrane region" description="Helical" evidence="18">
    <location>
        <begin position="1042"/>
        <end position="1065"/>
    </location>
</feature>
<dbReference type="GO" id="GO:0009507">
    <property type="term" value="C:chloroplast"/>
    <property type="evidence" value="ECO:0007669"/>
    <property type="project" value="UniProtKB-SubCell"/>
</dbReference>
<dbReference type="SUPFAM" id="SSF103473">
    <property type="entry name" value="MFS general substrate transporter"/>
    <property type="match status" value="1"/>
</dbReference>
<comment type="cofactor">
    <cofactor evidence="2">
        <name>Mg(2+)</name>
        <dbReference type="ChEBI" id="CHEBI:18420"/>
    </cofactor>
</comment>
<evidence type="ECO:0000256" key="7">
    <source>
        <dbReference type="ARBA" id="ARBA00022528"/>
    </source>
</evidence>
<sequence length="1125" mass="124585">MASLHCSSYFLGTNLTKQNSVAIFQSYSPTSFTKLASRVSRQRFLLCSLAMNGCEADHKEPLGTVETRTLSTVTSPAIATEKLITAVSNLKTEPPSFSSGIIRLQVPIDQTIGAIDWLHAQDDALPRSFFSCRRSDAGRQDLLQDLSSENVNGSSDRNPVSVAGIGSAVFFRDLRPFSHDHWRCIRRFLSSTSPLIRAYGGLRFDPRGKIAVEWEQFGSFYFTVPQVEFAEFGENSVLAATVAWDEEISWTLENAIEALQETMLQVSSGIMRLRRESLGVSVVSKNHVPSEGAYYPAVASALEIIKAKNSPLSKVVLARSTRIITDTNIDPIAWLARLQREGQDAYQFCLQPLGAPAFIGNTPERLFHRKHLGVCSEALAATRPRGDSAVSDMEIERDLLTSPKDDLEFSIVRENIREKLKAICDRVIVRPPKTVRKLARVQHLYSQLAGQLRREDDEFDILTALHPTPAVCGCPVDEARILIKQIESFDRGMYAGPVGYFGGGESEFSVGIRSALVEKGLGALIYAGTGIVSGSDSSSEWNELDLKISQTEKKITGEDDDESKIIYRGWKVMPFIIGNETFEKLGIVGSSSNLVIYLTTVFNMKSITAATVVNIYSGTSNFGTIVAAFLCDSYFGRYKTLSVAMIACFLGSVAMDLTAVINQLHPAKCAKEIGSVCKGPSIVQIMFLAGAMVLLVIGAGGIRPCNLPFGADQFDPKTKEGKRGIESFFNWYFFTFTFAQMVSLTVIVYVQSNVSWSIGLAIPAILMFLGCIIFFSGSKLYVKVKPSGSPIHSITRVIVVAIKKRKLNLVGSMYNHTAKDFRNSKLSHTEQFRFLDKAAIQTPDDKLNIDGSPADPWKLCSMQQVEEVKCVIRVLPVWLSAALFYVAYIQQTTYTIFQSLQSDRHLGSKSFQIPPATYTVFLMLGMTIFIPIYDRVLVPFLRKYTGRDSGITQLQRVGAGMFLCITSMMVSATVEQHRRTVALTRPPLGFALRKGAISSMSGMWLIPQLVLMGVGDALAGVGQMEFYYKQFPENMRSFAGSLYYCGIGLASYLSSFLLSAVHNITEGSLGGNWLPEDLNKGRLEYFYYFVAGMMTINFAYFLLVSHWYRYKDVVAKDNDIDKVSV</sequence>
<comment type="catalytic activity">
    <reaction evidence="1">
        <text>chorismate = isochorismate</text>
        <dbReference type="Rhea" id="RHEA:18985"/>
        <dbReference type="ChEBI" id="CHEBI:29748"/>
        <dbReference type="ChEBI" id="CHEBI:29780"/>
        <dbReference type="EC" id="5.4.4.2"/>
    </reaction>
</comment>
<feature type="transmembrane region" description="Helical" evidence="18">
    <location>
        <begin position="954"/>
        <end position="974"/>
    </location>
</feature>
<reference evidence="20" key="1">
    <citation type="submission" date="2021-01" db="EMBL/GenBank/DDBJ databases">
        <authorList>
            <consortium name="Genoscope - CEA"/>
            <person name="William W."/>
        </authorList>
    </citation>
    <scope>NUCLEOTIDE SEQUENCE</scope>
</reference>
<keyword evidence="14 18" id="KW-0472">Membrane</keyword>
<evidence type="ECO:0000256" key="9">
    <source>
        <dbReference type="ARBA" id="ARBA00022692"/>
    </source>
</evidence>
<evidence type="ECO:0000256" key="1">
    <source>
        <dbReference type="ARBA" id="ARBA00000799"/>
    </source>
</evidence>
<dbReference type="PANTHER" id="PTHR47253:SF4">
    <property type="entry name" value="ISOCHORISMATE SYNTHASE 2, CHLOROPLASTIC"/>
    <property type="match status" value="1"/>
</dbReference>
<dbReference type="FunFam" id="3.60.120.10:FF:000005">
    <property type="entry name" value="isochorismate synthase, chloroplastic-like isoform X1"/>
    <property type="match status" value="1"/>
</dbReference>
<comment type="pathway">
    <text evidence="17">Siderophore biosynthesis; salicylate biosynthesis.</text>
</comment>
<dbReference type="Proteomes" id="UP001295469">
    <property type="component" value="Chromosome A06"/>
</dbReference>
<dbReference type="Pfam" id="PF00854">
    <property type="entry name" value="PTR2"/>
    <property type="match status" value="1"/>
</dbReference>
<dbReference type="EC" id="5.4.4.2" evidence="6"/>
<accession>A0A816S6M3</accession>
<protein>
    <recommendedName>
        <fullName evidence="6">isochorismate synthase</fullName>
        <ecNumber evidence="6">5.4.4.2</ecNumber>
    </recommendedName>
</protein>
<dbReference type="InterPro" id="IPR000109">
    <property type="entry name" value="POT_fam"/>
</dbReference>
<feature type="transmembrane region" description="Helical" evidence="18">
    <location>
        <begin position="643"/>
        <end position="661"/>
    </location>
</feature>
<evidence type="ECO:0000256" key="14">
    <source>
        <dbReference type="ARBA" id="ARBA00023136"/>
    </source>
</evidence>
<evidence type="ECO:0000256" key="17">
    <source>
        <dbReference type="ARBA" id="ARBA00060533"/>
    </source>
</evidence>
<feature type="transmembrane region" description="Helical" evidence="18">
    <location>
        <begin position="729"/>
        <end position="750"/>
    </location>
</feature>
<feature type="transmembrane region" description="Helical" evidence="18">
    <location>
        <begin position="1002"/>
        <end position="1021"/>
    </location>
</feature>
<keyword evidence="10" id="KW-0611">Plant defense</keyword>
<keyword evidence="12" id="KW-0809">Transit peptide</keyword>
<dbReference type="InterPro" id="IPR044250">
    <property type="entry name" value="MenF-like"/>
</dbReference>
<organism evidence="20">
    <name type="scientific">Brassica napus</name>
    <name type="common">Rape</name>
    <dbReference type="NCBI Taxonomy" id="3708"/>
    <lineage>
        <taxon>Eukaryota</taxon>
        <taxon>Viridiplantae</taxon>
        <taxon>Streptophyta</taxon>
        <taxon>Embryophyta</taxon>
        <taxon>Tracheophyta</taxon>
        <taxon>Spermatophyta</taxon>
        <taxon>Magnoliopsida</taxon>
        <taxon>eudicotyledons</taxon>
        <taxon>Gunneridae</taxon>
        <taxon>Pentapetalae</taxon>
        <taxon>rosids</taxon>
        <taxon>malvids</taxon>
        <taxon>Brassicales</taxon>
        <taxon>Brassicaceae</taxon>
        <taxon>Brassiceae</taxon>
        <taxon>Brassica</taxon>
    </lineage>
</organism>
<evidence type="ECO:0000256" key="13">
    <source>
        <dbReference type="ARBA" id="ARBA00022989"/>
    </source>
</evidence>
<dbReference type="Gene3D" id="3.60.120.10">
    <property type="entry name" value="Anthranilate synthase"/>
    <property type="match status" value="1"/>
</dbReference>
<name>A0A816S6M3_BRANA</name>
<keyword evidence="7" id="KW-0150">Chloroplast</keyword>
<dbReference type="InterPro" id="IPR005801">
    <property type="entry name" value="ADC_synthase"/>
</dbReference>
<evidence type="ECO:0000256" key="12">
    <source>
        <dbReference type="ARBA" id="ARBA00022946"/>
    </source>
</evidence>
<proteinExistence type="inferred from homology"/>
<feature type="transmembrane region" description="Helical" evidence="18">
    <location>
        <begin position="911"/>
        <end position="933"/>
    </location>
</feature>
<evidence type="ECO:0000256" key="2">
    <source>
        <dbReference type="ARBA" id="ARBA00001946"/>
    </source>
</evidence>
<dbReference type="GO" id="GO:0042372">
    <property type="term" value="P:phylloquinone biosynthetic process"/>
    <property type="evidence" value="ECO:0007669"/>
    <property type="project" value="UniProtKB-ARBA"/>
</dbReference>
<dbReference type="PANTHER" id="PTHR47253">
    <property type="match status" value="1"/>
</dbReference>
<keyword evidence="15" id="KW-0413">Isomerase</keyword>
<dbReference type="GO" id="GO:0016020">
    <property type="term" value="C:membrane"/>
    <property type="evidence" value="ECO:0007669"/>
    <property type="project" value="UniProtKB-SubCell"/>
</dbReference>
<feature type="domain" description="Chorismate-utilising enzyme C-terminal" evidence="19">
    <location>
        <begin position="293"/>
        <end position="547"/>
    </location>
</feature>
<dbReference type="EMBL" id="HG994360">
    <property type="protein sequence ID" value="CAF2084156.1"/>
    <property type="molecule type" value="Genomic_DNA"/>
</dbReference>
<evidence type="ECO:0000259" key="19">
    <source>
        <dbReference type="Pfam" id="PF00425"/>
    </source>
</evidence>
<comment type="function">
    <text evidence="16">Isochorismate synthase involved in the synthesis of salicylic acid (SA) required for both local and systemic acquired resistance (LAR and SAR) while SA synthesized through the phenylalanine ammonium lyase (PAL) pathway seems to potentiate plant cell death. Also involved in phylloquinone (vitamin K1) synthesis. Has no isochorismate pyruvate lyase (IPL) activity.</text>
</comment>
<evidence type="ECO:0000256" key="18">
    <source>
        <dbReference type="SAM" id="Phobius"/>
    </source>
</evidence>
<dbReference type="GO" id="GO:0006952">
    <property type="term" value="P:defense response"/>
    <property type="evidence" value="ECO:0007669"/>
    <property type="project" value="UniProtKB-KW"/>
</dbReference>
<dbReference type="CDD" id="cd17416">
    <property type="entry name" value="MFS_NPF1_2"/>
    <property type="match status" value="1"/>
</dbReference>
<dbReference type="NCBIfam" id="TIGR00543">
    <property type="entry name" value="isochor_syn"/>
    <property type="match status" value="1"/>
</dbReference>
<evidence type="ECO:0000256" key="16">
    <source>
        <dbReference type="ARBA" id="ARBA00059718"/>
    </source>
</evidence>
<comment type="similarity">
    <text evidence="5">Belongs to the isochorismate synthase family.</text>
</comment>
<dbReference type="Pfam" id="PF00425">
    <property type="entry name" value="Chorismate_bind"/>
    <property type="match status" value="1"/>
</dbReference>
<feature type="transmembrane region" description="Helical" evidence="18">
    <location>
        <begin position="756"/>
        <end position="775"/>
    </location>
</feature>
<evidence type="ECO:0000313" key="20">
    <source>
        <dbReference type="EMBL" id="CAF2084156.1"/>
    </source>
</evidence>
<feature type="transmembrane region" description="Helical" evidence="18">
    <location>
        <begin position="871"/>
        <end position="891"/>
    </location>
</feature>
<dbReference type="GO" id="GO:0022857">
    <property type="term" value="F:transmembrane transporter activity"/>
    <property type="evidence" value="ECO:0007669"/>
    <property type="project" value="InterPro"/>
</dbReference>
<dbReference type="GO" id="GO:0008909">
    <property type="term" value="F:isochorismate synthase activity"/>
    <property type="evidence" value="ECO:0007669"/>
    <property type="project" value="UniProtKB-EC"/>
</dbReference>
<evidence type="ECO:0000256" key="3">
    <source>
        <dbReference type="ARBA" id="ARBA00004141"/>
    </source>
</evidence>
<dbReference type="InterPro" id="IPR004561">
    <property type="entry name" value="IsoChor_synthase"/>
</dbReference>
<keyword evidence="9 18" id="KW-0812">Transmembrane</keyword>
<keyword evidence="13 18" id="KW-1133">Transmembrane helix</keyword>
<evidence type="ECO:0000256" key="10">
    <source>
        <dbReference type="ARBA" id="ARBA00022821"/>
    </source>
</evidence>
<evidence type="ECO:0000256" key="6">
    <source>
        <dbReference type="ARBA" id="ARBA00012824"/>
    </source>
</evidence>
<dbReference type="InterPro" id="IPR036259">
    <property type="entry name" value="MFS_trans_sf"/>
</dbReference>
<feature type="transmembrane region" description="Helical" evidence="18">
    <location>
        <begin position="613"/>
        <end position="631"/>
    </location>
</feature>
<dbReference type="InterPro" id="IPR015890">
    <property type="entry name" value="Chorismate_C"/>
</dbReference>
<dbReference type="Gene3D" id="1.20.1250.20">
    <property type="entry name" value="MFS general substrate transporter like domains"/>
    <property type="match status" value="1"/>
</dbReference>
<feature type="transmembrane region" description="Helical" evidence="18">
    <location>
        <begin position="681"/>
        <end position="702"/>
    </location>
</feature>
<keyword evidence="8" id="KW-0934">Plastid</keyword>
<evidence type="ECO:0000256" key="15">
    <source>
        <dbReference type="ARBA" id="ARBA00023235"/>
    </source>
</evidence>
<gene>
    <name evidence="20" type="ORF">DARMORV10_A06P15100.1</name>
</gene>
<evidence type="ECO:0000256" key="4">
    <source>
        <dbReference type="ARBA" id="ARBA00004229"/>
    </source>
</evidence>
<dbReference type="AlphaFoldDB" id="A0A816S6M3"/>
<evidence type="ECO:0000256" key="8">
    <source>
        <dbReference type="ARBA" id="ARBA00022640"/>
    </source>
</evidence>
<comment type="subcellular location">
    <subcellularLocation>
        <location evidence="3">Membrane</location>
        <topology evidence="3">Multi-pass membrane protein</topology>
    </subcellularLocation>
    <subcellularLocation>
        <location evidence="4">Plastid</location>
        <location evidence="4">Chloroplast</location>
    </subcellularLocation>
</comment>
<feature type="transmembrane region" description="Helical" evidence="18">
    <location>
        <begin position="1085"/>
        <end position="1103"/>
    </location>
</feature>
<dbReference type="SUPFAM" id="SSF56322">
    <property type="entry name" value="ADC synthase"/>
    <property type="match status" value="1"/>
</dbReference>
<evidence type="ECO:0000256" key="11">
    <source>
        <dbReference type="ARBA" id="ARBA00022842"/>
    </source>
</evidence>